<gene>
    <name evidence="2" type="ORF">BN9_105200</name>
</gene>
<feature type="compositionally biased region" description="Basic and acidic residues" evidence="1">
    <location>
        <begin position="57"/>
        <end position="67"/>
    </location>
</feature>
<dbReference type="AlphaFoldDB" id="A0A024GR78"/>
<organism evidence="2 3">
    <name type="scientific">Albugo candida</name>
    <dbReference type="NCBI Taxonomy" id="65357"/>
    <lineage>
        <taxon>Eukaryota</taxon>
        <taxon>Sar</taxon>
        <taxon>Stramenopiles</taxon>
        <taxon>Oomycota</taxon>
        <taxon>Peronosporomycetes</taxon>
        <taxon>Albuginales</taxon>
        <taxon>Albuginaceae</taxon>
        <taxon>Albugo</taxon>
    </lineage>
</organism>
<dbReference type="Proteomes" id="UP000053237">
    <property type="component" value="Unassembled WGS sequence"/>
</dbReference>
<dbReference type="InParanoid" id="A0A024GR78"/>
<protein>
    <submittedName>
        <fullName evidence="2">Uncharacterized protein</fullName>
    </submittedName>
</protein>
<sequence>MAKIRTLRYQRNLFLTSSLAVAPPMCLPSKLIGYRGIRIQYYSSSSRFTSLLDDDEGDRKGRNRMFENENDDEEDEEEVDDDDYDEDDDDDDDSNDDYEDEDSVEWAEVFREQLGDPTIDEDIEDEVIRLFLEDPMKWTSLNLARAFNIPKAQIEAIIYFKGTEELGMDLPELKQRVRDAREKAAKLTKSEGQSQVDAKSSNEREALEDEDDMKVLLGVEQEEAFRNPDFFFLNDEFEGYPPLTRRLGKNTQSDQMYPKEATAMQNYATKRKFAFQKSFQKSFETPPTWKIAVKDISKPKNPTYIREGDGSFRLATDTEVMTRSWVRRPAFFQGLDD</sequence>
<accession>A0A024GR78</accession>
<evidence type="ECO:0000256" key="1">
    <source>
        <dbReference type="SAM" id="MobiDB-lite"/>
    </source>
</evidence>
<evidence type="ECO:0000313" key="3">
    <source>
        <dbReference type="Proteomes" id="UP000053237"/>
    </source>
</evidence>
<keyword evidence="3" id="KW-1185">Reference proteome</keyword>
<proteinExistence type="predicted"/>
<dbReference type="EMBL" id="CAIX01000284">
    <property type="protein sequence ID" value="CCI49238.1"/>
    <property type="molecule type" value="Genomic_DNA"/>
</dbReference>
<dbReference type="OrthoDB" id="10052321at2759"/>
<feature type="region of interest" description="Disordered" evidence="1">
    <location>
        <begin position="52"/>
        <end position="103"/>
    </location>
</feature>
<feature type="compositionally biased region" description="Polar residues" evidence="1">
    <location>
        <begin position="190"/>
        <end position="199"/>
    </location>
</feature>
<feature type="region of interest" description="Disordered" evidence="1">
    <location>
        <begin position="184"/>
        <end position="209"/>
    </location>
</feature>
<reference evidence="2 3" key="1">
    <citation type="submission" date="2012-05" db="EMBL/GenBank/DDBJ databases">
        <title>Recombination and specialization in a pathogen metapopulation.</title>
        <authorList>
            <person name="Gardiner A."/>
            <person name="Kemen E."/>
            <person name="Schultz-Larsen T."/>
            <person name="MacLean D."/>
            <person name="Van Oosterhout C."/>
            <person name="Jones J.D.G."/>
        </authorList>
    </citation>
    <scope>NUCLEOTIDE SEQUENCE [LARGE SCALE GENOMIC DNA]</scope>
    <source>
        <strain evidence="2 3">Ac Nc2</strain>
    </source>
</reference>
<comment type="caution">
    <text evidence="2">The sequence shown here is derived from an EMBL/GenBank/DDBJ whole genome shotgun (WGS) entry which is preliminary data.</text>
</comment>
<name>A0A024GR78_9STRA</name>
<feature type="compositionally biased region" description="Acidic residues" evidence="1">
    <location>
        <begin position="68"/>
        <end position="103"/>
    </location>
</feature>
<evidence type="ECO:0000313" key="2">
    <source>
        <dbReference type="EMBL" id="CCI49238.1"/>
    </source>
</evidence>